<reference evidence="4" key="1">
    <citation type="submission" date="2016-10" db="EMBL/GenBank/DDBJ databases">
        <authorList>
            <person name="Varghese N."/>
            <person name="Submissions S."/>
        </authorList>
    </citation>
    <scope>NUCLEOTIDE SEQUENCE [LARGE SCALE GENOMIC DNA]</scope>
    <source>
        <strain evidence="4">DSM 21424</strain>
    </source>
</reference>
<dbReference type="SUPFAM" id="SSF56219">
    <property type="entry name" value="DNase I-like"/>
    <property type="match status" value="1"/>
</dbReference>
<keyword evidence="4" id="KW-1185">Reference proteome</keyword>
<keyword evidence="1" id="KW-0472">Membrane</keyword>
<dbReference type="AlphaFoldDB" id="A0A1G7CST1"/>
<dbReference type="OrthoDB" id="9796594at2"/>
<organism evidence="3 4">
    <name type="scientific">Limimaricola pyoseonensis</name>
    <dbReference type="NCBI Taxonomy" id="521013"/>
    <lineage>
        <taxon>Bacteria</taxon>
        <taxon>Pseudomonadati</taxon>
        <taxon>Pseudomonadota</taxon>
        <taxon>Alphaproteobacteria</taxon>
        <taxon>Rhodobacterales</taxon>
        <taxon>Paracoccaceae</taxon>
        <taxon>Limimaricola</taxon>
    </lineage>
</organism>
<dbReference type="Proteomes" id="UP000198922">
    <property type="component" value="Unassembled WGS sequence"/>
</dbReference>
<dbReference type="GO" id="GO:0004519">
    <property type="term" value="F:endonuclease activity"/>
    <property type="evidence" value="ECO:0007669"/>
    <property type="project" value="UniProtKB-KW"/>
</dbReference>
<keyword evidence="3" id="KW-0269">Exonuclease</keyword>
<evidence type="ECO:0000313" key="3">
    <source>
        <dbReference type="EMBL" id="SDE42291.1"/>
    </source>
</evidence>
<dbReference type="Gene3D" id="3.60.10.10">
    <property type="entry name" value="Endonuclease/exonuclease/phosphatase"/>
    <property type="match status" value="1"/>
</dbReference>
<evidence type="ECO:0000259" key="2">
    <source>
        <dbReference type="Pfam" id="PF03372"/>
    </source>
</evidence>
<accession>A0A1G7CST1</accession>
<evidence type="ECO:0000256" key="1">
    <source>
        <dbReference type="SAM" id="Phobius"/>
    </source>
</evidence>
<dbReference type="GO" id="GO:0004527">
    <property type="term" value="F:exonuclease activity"/>
    <property type="evidence" value="ECO:0007669"/>
    <property type="project" value="UniProtKB-KW"/>
</dbReference>
<feature type="transmembrane region" description="Helical" evidence="1">
    <location>
        <begin position="40"/>
        <end position="59"/>
    </location>
</feature>
<protein>
    <submittedName>
        <fullName evidence="3">Uncharacterized conserved protein YafD, endonuclease/exonuclease/phosphatase (EEP) superfamily</fullName>
    </submittedName>
</protein>
<dbReference type="RefSeq" id="WP_090110877.1">
    <property type="nucleotide sequence ID" value="NZ_FNAT01000002.1"/>
</dbReference>
<keyword evidence="1" id="KW-1133">Transmembrane helix</keyword>
<dbReference type="EMBL" id="FNAT01000002">
    <property type="protein sequence ID" value="SDE42291.1"/>
    <property type="molecule type" value="Genomic_DNA"/>
</dbReference>
<keyword evidence="3" id="KW-0540">Nuclease</keyword>
<proteinExistence type="predicted"/>
<feature type="domain" description="Endonuclease/exonuclease/phosphatase" evidence="2">
    <location>
        <begin position="110"/>
        <end position="315"/>
    </location>
</feature>
<dbReference type="STRING" id="521013.SAMN04488567_1625"/>
<sequence>MRRGLAIAAGAGLALLGAASLLPLLETDAWWVRYLDFPRMQFAGLIVLFWIAMVALGGIGHGAARWLTVLAIAALSYHGWRLWPYQPLAQVAAPMTESCAPGDRISVLVANLRRDNRDAEAVLALLRDAEPDLFLAMETGPWWDEALAPLGETYPEIVQHVPKDATHYGMHLYSKLPLERVEFRFPFASDTPMLFADVLHPAARLRFIGLHPRPPLAPDQPTTLRDATLLLAGREAWATPLPAIVAGDLNAAPWERTARRMLRLGGLVDPRAGRGPMPSFDAQSAWMKWPLDTVLWRPGPGLMAFEILPEVGSDHLPVRAELCLTGGATQHPPAPYPGDAEEAEATFAAARRLGGSDG</sequence>
<evidence type="ECO:0000313" key="4">
    <source>
        <dbReference type="Proteomes" id="UP000198922"/>
    </source>
</evidence>
<dbReference type="InterPro" id="IPR036691">
    <property type="entry name" value="Endo/exonu/phosph_ase_sf"/>
</dbReference>
<keyword evidence="1" id="KW-0812">Transmembrane</keyword>
<keyword evidence="3" id="KW-0255">Endonuclease</keyword>
<name>A0A1G7CST1_9RHOB</name>
<gene>
    <name evidence="3" type="ORF">SAMN04488567_1625</name>
</gene>
<dbReference type="Pfam" id="PF03372">
    <property type="entry name" value="Exo_endo_phos"/>
    <property type="match status" value="1"/>
</dbReference>
<dbReference type="InterPro" id="IPR005135">
    <property type="entry name" value="Endo/exonuclease/phosphatase"/>
</dbReference>
<keyword evidence="3" id="KW-0378">Hydrolase</keyword>